<dbReference type="RefSeq" id="WP_209736515.1">
    <property type="nucleotide sequence ID" value="NZ_CP072611.1"/>
</dbReference>
<protein>
    <submittedName>
        <fullName evidence="2">Uncharacterized protein</fullName>
    </submittedName>
</protein>
<accession>A0ABW5CMN4</accession>
<comment type="caution">
    <text evidence="2">The sequence shown here is derived from an EMBL/GenBank/DDBJ whole genome shotgun (WGS) entry which is preliminary data.</text>
</comment>
<keyword evidence="3" id="KW-1185">Reference proteome</keyword>
<dbReference type="EMBL" id="JBHUIJ010000017">
    <property type="protein sequence ID" value="MFD2238444.1"/>
    <property type="molecule type" value="Genomic_DNA"/>
</dbReference>
<reference evidence="3" key="1">
    <citation type="journal article" date="2019" name="Int. J. Syst. Evol. Microbiol.">
        <title>The Global Catalogue of Microorganisms (GCM) 10K type strain sequencing project: providing services to taxonomists for standard genome sequencing and annotation.</title>
        <authorList>
            <consortium name="The Broad Institute Genomics Platform"/>
            <consortium name="The Broad Institute Genome Sequencing Center for Infectious Disease"/>
            <person name="Wu L."/>
            <person name="Ma J."/>
        </authorList>
    </citation>
    <scope>NUCLEOTIDE SEQUENCE [LARGE SCALE GENOMIC DNA]</scope>
    <source>
        <strain evidence="3">ZS-35-S2</strain>
    </source>
</reference>
<dbReference type="Proteomes" id="UP001597371">
    <property type="component" value="Unassembled WGS sequence"/>
</dbReference>
<organism evidence="2 3">
    <name type="scientific">Aureimonas populi</name>
    <dbReference type="NCBI Taxonomy" id="1701758"/>
    <lineage>
        <taxon>Bacteria</taxon>
        <taxon>Pseudomonadati</taxon>
        <taxon>Pseudomonadota</taxon>
        <taxon>Alphaproteobacteria</taxon>
        <taxon>Hyphomicrobiales</taxon>
        <taxon>Aurantimonadaceae</taxon>
        <taxon>Aureimonas</taxon>
    </lineage>
</organism>
<name>A0ABW5CMN4_9HYPH</name>
<proteinExistence type="predicted"/>
<evidence type="ECO:0000256" key="1">
    <source>
        <dbReference type="SAM" id="MobiDB-lite"/>
    </source>
</evidence>
<sequence length="57" mass="6200">MSRTPDDPRETDKILPEPVREDGIVSPEDRRPESDIDDKDGGLAGIGGGDPSKRKII</sequence>
<gene>
    <name evidence="2" type="ORF">ACFSKQ_13385</name>
</gene>
<feature type="compositionally biased region" description="Basic and acidic residues" evidence="1">
    <location>
        <begin position="1"/>
        <end position="34"/>
    </location>
</feature>
<feature type="region of interest" description="Disordered" evidence="1">
    <location>
        <begin position="1"/>
        <end position="57"/>
    </location>
</feature>
<evidence type="ECO:0000313" key="3">
    <source>
        <dbReference type="Proteomes" id="UP001597371"/>
    </source>
</evidence>
<evidence type="ECO:0000313" key="2">
    <source>
        <dbReference type="EMBL" id="MFD2238444.1"/>
    </source>
</evidence>